<reference evidence="1 2" key="1">
    <citation type="journal article" date="2021" name="ISME J.">
        <title>Genomic evolution of the class Acidithiobacillia: deep-branching Proteobacteria living in extreme acidic conditions.</title>
        <authorList>
            <person name="Moya-Beltran A."/>
            <person name="Beard S."/>
            <person name="Rojas-Villalobos C."/>
            <person name="Issotta F."/>
            <person name="Gallardo Y."/>
            <person name="Ulloa R."/>
            <person name="Giaveno A."/>
            <person name="Degli Esposti M."/>
            <person name="Johnson D.B."/>
            <person name="Quatrini R."/>
        </authorList>
    </citation>
    <scope>NUCLEOTIDE SEQUENCE [LARGE SCALE GENOMIC DNA]</scope>
    <source>
        <strain evidence="1 2">GG1-14</strain>
    </source>
</reference>
<dbReference type="Proteomes" id="UP001195965">
    <property type="component" value="Chromosome"/>
</dbReference>
<sequence>MTQQDTDAQKHIETYKSIISLSVELYKALLLLNGGGLIALLTYIGSQHGLAPTNTWLSSAIYIFIGGLSLVPISFALSYGVQIGIYNRFLNPNKRGKTDKSIDRKFYCAMTLTALSIVCFVVASIFAAHGLFSINTPPRLSSK</sequence>
<keyword evidence="2" id="KW-1185">Reference proteome</keyword>
<evidence type="ECO:0000313" key="2">
    <source>
        <dbReference type="Proteomes" id="UP001195965"/>
    </source>
</evidence>
<proteinExistence type="predicted"/>
<evidence type="ECO:0000313" key="1">
    <source>
        <dbReference type="EMBL" id="XRI72263.1"/>
    </source>
</evidence>
<dbReference type="EMBL" id="CP127526">
    <property type="protein sequence ID" value="XRI72263.1"/>
    <property type="molecule type" value="Genomic_DNA"/>
</dbReference>
<organism evidence="1 2">
    <name type="scientific">Acidithiobacillus montserratensis</name>
    <dbReference type="NCBI Taxonomy" id="2729135"/>
    <lineage>
        <taxon>Bacteria</taxon>
        <taxon>Pseudomonadati</taxon>
        <taxon>Pseudomonadota</taxon>
        <taxon>Acidithiobacillia</taxon>
        <taxon>Acidithiobacillales</taxon>
        <taxon>Acidithiobacillaceae</taxon>
        <taxon>Acidithiobacillus</taxon>
    </lineage>
</organism>
<protein>
    <submittedName>
        <fullName evidence="1">Uncharacterized protein</fullName>
    </submittedName>
</protein>
<name>A0ACD5HEG6_9PROT</name>
<accession>A0ACD5HEG6</accession>
<gene>
    <name evidence="1" type="ORF">HHS34_007285</name>
</gene>